<organism evidence="1 2">
    <name type="scientific">Strongyloides papillosus</name>
    <name type="common">Intestinal threadworm</name>
    <dbReference type="NCBI Taxonomy" id="174720"/>
    <lineage>
        <taxon>Eukaryota</taxon>
        <taxon>Metazoa</taxon>
        <taxon>Ecdysozoa</taxon>
        <taxon>Nematoda</taxon>
        <taxon>Chromadorea</taxon>
        <taxon>Rhabditida</taxon>
        <taxon>Tylenchina</taxon>
        <taxon>Panagrolaimomorpha</taxon>
        <taxon>Strongyloidoidea</taxon>
        <taxon>Strongyloididae</taxon>
        <taxon>Strongyloides</taxon>
    </lineage>
</organism>
<proteinExistence type="predicted"/>
<dbReference type="WBParaSite" id="SPAL_0000137500.1">
    <property type="protein sequence ID" value="SPAL_0000137500.1"/>
    <property type="gene ID" value="SPAL_0000137500"/>
</dbReference>
<dbReference type="AlphaFoldDB" id="A0A0N5B5N0"/>
<keyword evidence="1" id="KW-1185">Reference proteome</keyword>
<evidence type="ECO:0000313" key="2">
    <source>
        <dbReference type="WBParaSite" id="SPAL_0000137500.1"/>
    </source>
</evidence>
<sequence length="239" mass="28347">MEILNKQHEGPIGPKFLSYFMVNKERPPSAQEVRKFFEHNMNAIKRVMPSIHLRELRREEIKNFFRALVDILLNNRLSECYRRWRKGSPDCQFGILLEVLRSAYNYELMEKFDARVMRTLKQKVDESVVDFNTRFLRKLNELYTGFEDKVYKTVETADDSYEKNFLKYELINIYVTALKPKLGKEIPAVSGKEKCLEFAMKKAELLEGQFAERERTNRDRNPYVRPKILGITRTEGITC</sequence>
<accession>A0A0N5B5N0</accession>
<dbReference type="Proteomes" id="UP000046392">
    <property type="component" value="Unplaced"/>
</dbReference>
<reference evidence="2" key="1">
    <citation type="submission" date="2017-02" db="UniProtKB">
        <authorList>
            <consortium name="WormBaseParasite"/>
        </authorList>
    </citation>
    <scope>IDENTIFICATION</scope>
</reference>
<evidence type="ECO:0000313" key="1">
    <source>
        <dbReference type="Proteomes" id="UP000046392"/>
    </source>
</evidence>
<name>A0A0N5B5N0_STREA</name>
<protein>
    <submittedName>
        <fullName evidence="2">Uncharacterized protein</fullName>
    </submittedName>
</protein>